<keyword evidence="3" id="KW-1185">Reference proteome</keyword>
<evidence type="ECO:0000313" key="3">
    <source>
        <dbReference type="Proteomes" id="UP000823388"/>
    </source>
</evidence>
<feature type="compositionally biased region" description="Low complexity" evidence="1">
    <location>
        <begin position="51"/>
        <end position="66"/>
    </location>
</feature>
<evidence type="ECO:0000256" key="1">
    <source>
        <dbReference type="SAM" id="MobiDB-lite"/>
    </source>
</evidence>
<dbReference type="Proteomes" id="UP000823388">
    <property type="component" value="Chromosome 3K"/>
</dbReference>
<evidence type="ECO:0000313" key="2">
    <source>
        <dbReference type="EMBL" id="KAG2628121.1"/>
    </source>
</evidence>
<accession>A0A8T0UV06</accession>
<gene>
    <name evidence="2" type="ORF">PVAP13_3KG228510</name>
</gene>
<proteinExistence type="predicted"/>
<organism evidence="2 3">
    <name type="scientific">Panicum virgatum</name>
    <name type="common">Blackwell switchgrass</name>
    <dbReference type="NCBI Taxonomy" id="38727"/>
    <lineage>
        <taxon>Eukaryota</taxon>
        <taxon>Viridiplantae</taxon>
        <taxon>Streptophyta</taxon>
        <taxon>Embryophyta</taxon>
        <taxon>Tracheophyta</taxon>
        <taxon>Spermatophyta</taxon>
        <taxon>Magnoliopsida</taxon>
        <taxon>Liliopsida</taxon>
        <taxon>Poales</taxon>
        <taxon>Poaceae</taxon>
        <taxon>PACMAD clade</taxon>
        <taxon>Panicoideae</taxon>
        <taxon>Panicodae</taxon>
        <taxon>Paniceae</taxon>
        <taxon>Panicinae</taxon>
        <taxon>Panicum</taxon>
        <taxon>Panicum sect. Hiantes</taxon>
    </lineage>
</organism>
<feature type="compositionally biased region" description="Low complexity" evidence="1">
    <location>
        <begin position="74"/>
        <end position="86"/>
    </location>
</feature>
<comment type="caution">
    <text evidence="2">The sequence shown here is derived from an EMBL/GenBank/DDBJ whole genome shotgun (WGS) entry which is preliminary data.</text>
</comment>
<dbReference type="AlphaFoldDB" id="A0A8T0UV06"/>
<feature type="region of interest" description="Disordered" evidence="1">
    <location>
        <begin position="1"/>
        <end position="103"/>
    </location>
</feature>
<reference evidence="2" key="1">
    <citation type="submission" date="2020-05" db="EMBL/GenBank/DDBJ databases">
        <title>WGS assembly of Panicum virgatum.</title>
        <authorList>
            <person name="Lovell J.T."/>
            <person name="Jenkins J."/>
            <person name="Shu S."/>
            <person name="Juenger T.E."/>
            <person name="Schmutz J."/>
        </authorList>
    </citation>
    <scope>NUCLEOTIDE SEQUENCE</scope>
    <source>
        <strain evidence="2">AP13</strain>
    </source>
</reference>
<protein>
    <submittedName>
        <fullName evidence="2">Uncharacterized protein</fullName>
    </submittedName>
</protein>
<dbReference type="EMBL" id="CM029041">
    <property type="protein sequence ID" value="KAG2628121.1"/>
    <property type="molecule type" value="Genomic_DNA"/>
</dbReference>
<sequence>MVSAHPQIKKGTTVRRPVHERSHVADALSSPSHGDRRPPPGHRLPPRSRRPPAACLPPSRLLRPASRMPPPSALPAASSRLLRPASMTPPPSMLPAASCSTPASLQAAPAGLKDAAPLHAPGGLLQHACLHPGYFGWPPEHCRVVTW</sequence>
<name>A0A8T0UV06_PANVG</name>